<evidence type="ECO:0000256" key="4">
    <source>
        <dbReference type="ARBA" id="ARBA00004904"/>
    </source>
</evidence>
<dbReference type="UniPathway" id="UPA00275">
    <property type="reaction ID" value="UER00399"/>
</dbReference>
<dbReference type="EMBL" id="JMTK01000002">
    <property type="protein sequence ID" value="KJZ82307.1"/>
    <property type="molecule type" value="Genomic_DNA"/>
</dbReference>
<evidence type="ECO:0000256" key="12">
    <source>
        <dbReference type="ARBA" id="ARBA00023211"/>
    </source>
</evidence>
<keyword evidence="16" id="KW-1185">Reference proteome</keyword>
<dbReference type="GO" id="GO:0009231">
    <property type="term" value="P:riboflavin biosynthetic process"/>
    <property type="evidence" value="ECO:0007669"/>
    <property type="project" value="UniProtKB-UniPathway"/>
</dbReference>
<dbReference type="InterPro" id="IPR000422">
    <property type="entry name" value="DHBP_synthase_RibB"/>
</dbReference>
<comment type="pathway">
    <text evidence="4 14">Cofactor biosynthesis; riboflavin biosynthesis; 2-hydroxy-3-oxobutyl phosphate from D-ribulose 5-phosphate: step 1/1.</text>
</comment>
<comment type="caution">
    <text evidence="15">The sequence shown here is derived from an EMBL/GenBank/DDBJ whole genome shotgun (WGS) entry which is preliminary data.</text>
</comment>
<dbReference type="FunFam" id="3.90.870.10:FF:000001">
    <property type="entry name" value="Riboflavin biosynthesis protein RibBA"/>
    <property type="match status" value="1"/>
</dbReference>
<comment type="similarity">
    <text evidence="6">In the C-terminal section; belongs to the GTP cyclohydrolase II family.</text>
</comment>
<evidence type="ECO:0000313" key="15">
    <source>
        <dbReference type="EMBL" id="KJZ82307.1"/>
    </source>
</evidence>
<dbReference type="Proteomes" id="UP000033731">
    <property type="component" value="Unassembled WGS sequence"/>
</dbReference>
<name>A0A0F4VNR0_9HYPH</name>
<keyword evidence="9 14" id="KW-0686">Riboflavin biosynthesis</keyword>
<keyword evidence="11 14" id="KW-0460">Magnesium</keyword>
<dbReference type="GO" id="GO:0003935">
    <property type="term" value="F:GTP cyclohydrolase II activity"/>
    <property type="evidence" value="ECO:0007669"/>
    <property type="project" value="TreeGrafter"/>
</dbReference>
<comment type="subunit">
    <text evidence="14">Homodimer.</text>
</comment>
<dbReference type="PANTHER" id="PTHR21327">
    <property type="entry name" value="GTP CYCLOHYDROLASE II-RELATED"/>
    <property type="match status" value="1"/>
</dbReference>
<keyword evidence="15" id="KW-0378">Hydrolase</keyword>
<dbReference type="EC" id="4.1.99.12" evidence="7 14"/>
<dbReference type="InterPro" id="IPR017945">
    <property type="entry name" value="DHBP_synth_RibB-like_a/b_dom"/>
</dbReference>
<evidence type="ECO:0000256" key="11">
    <source>
        <dbReference type="ARBA" id="ARBA00022842"/>
    </source>
</evidence>
<evidence type="ECO:0000256" key="14">
    <source>
        <dbReference type="RuleBase" id="RU003843"/>
    </source>
</evidence>
<dbReference type="Gene3D" id="3.90.870.10">
    <property type="entry name" value="DHBP synthase"/>
    <property type="match status" value="1"/>
</dbReference>
<dbReference type="GO" id="GO:0046872">
    <property type="term" value="F:metal ion binding"/>
    <property type="evidence" value="ECO:0007669"/>
    <property type="project" value="UniProtKB-KW"/>
</dbReference>
<keyword evidence="12 14" id="KW-0464">Manganese</keyword>
<comment type="cofactor">
    <cofactor evidence="14">
        <name>Mg(2+)</name>
        <dbReference type="ChEBI" id="CHEBI:18420"/>
    </cofactor>
    <cofactor evidence="14">
        <name>Mn(2+)</name>
        <dbReference type="ChEBI" id="CHEBI:29035"/>
    </cofactor>
    <text evidence="14">Binds 2 divalent metal cations per subunit. Magnesium or manganese.</text>
</comment>
<evidence type="ECO:0000256" key="10">
    <source>
        <dbReference type="ARBA" id="ARBA00022723"/>
    </source>
</evidence>
<evidence type="ECO:0000256" key="2">
    <source>
        <dbReference type="ARBA" id="ARBA00001936"/>
    </source>
</evidence>
<evidence type="ECO:0000256" key="5">
    <source>
        <dbReference type="ARBA" id="ARBA00005520"/>
    </source>
</evidence>
<proteinExistence type="inferred from homology"/>
<accession>A0A0F4VNR0</accession>
<evidence type="ECO:0000256" key="8">
    <source>
        <dbReference type="ARBA" id="ARBA00018836"/>
    </source>
</evidence>
<dbReference type="SUPFAM" id="SSF55821">
    <property type="entry name" value="YrdC/RibB"/>
    <property type="match status" value="1"/>
</dbReference>
<protein>
    <recommendedName>
        <fullName evidence="8 14">3,4-dihydroxy-2-butanone 4-phosphate synthase</fullName>
        <shortName evidence="14">DHBP synthase</shortName>
        <ecNumber evidence="7 14">4.1.99.12</ecNumber>
    </recommendedName>
</protein>
<evidence type="ECO:0000256" key="13">
    <source>
        <dbReference type="ARBA" id="ARBA00023239"/>
    </source>
</evidence>
<evidence type="ECO:0000256" key="9">
    <source>
        <dbReference type="ARBA" id="ARBA00022619"/>
    </source>
</evidence>
<keyword evidence="10 14" id="KW-0479">Metal-binding</keyword>
<comment type="similarity">
    <text evidence="5">In the N-terminal section; belongs to the DHBP synthase family.</text>
</comment>
<evidence type="ECO:0000256" key="3">
    <source>
        <dbReference type="ARBA" id="ARBA00002284"/>
    </source>
</evidence>
<sequence length="210" mass="23136">MEQKMPLNEQHISNVIQNFQKGNMVIVTDEDDRENEADLVLPAIHCTSDKMAFIIRHTCGIVCTPMPSQNARKLGLNPMVLENESVHKTAFTVSVDSKHGITTGISSADRTHTVKNLTNPQSTANDFVRPGHIFPLISRDGGVLIRPGHTEASVDLCKIAGLPQVAVICELVNDDGTIKKGKQVIEFSVKHGLKIISIKDLIAWRQQKKV</sequence>
<dbReference type="PATRIC" id="fig|556287.9.peg.1075"/>
<comment type="similarity">
    <text evidence="14">Belongs to the DHBP synthase family.</text>
</comment>
<dbReference type="AlphaFoldDB" id="A0A0F4VNR0"/>
<dbReference type="GO" id="GO:0008686">
    <property type="term" value="F:3,4-dihydroxy-2-butanone-4-phosphate synthase activity"/>
    <property type="evidence" value="ECO:0007669"/>
    <property type="project" value="UniProtKB-EC"/>
</dbReference>
<organism evidence="15 16">
    <name type="scientific">Candidatus Liberibacter solanacearum</name>
    <dbReference type="NCBI Taxonomy" id="556287"/>
    <lineage>
        <taxon>Bacteria</taxon>
        <taxon>Pseudomonadati</taxon>
        <taxon>Pseudomonadota</taxon>
        <taxon>Alphaproteobacteria</taxon>
        <taxon>Hyphomicrobiales</taxon>
        <taxon>Rhizobiaceae</taxon>
        <taxon>Liberibacter</taxon>
    </lineage>
</organism>
<evidence type="ECO:0000256" key="1">
    <source>
        <dbReference type="ARBA" id="ARBA00000141"/>
    </source>
</evidence>
<comment type="catalytic activity">
    <reaction evidence="1 14">
        <text>D-ribulose 5-phosphate = (2S)-2-hydroxy-3-oxobutyl phosphate + formate + H(+)</text>
        <dbReference type="Rhea" id="RHEA:18457"/>
        <dbReference type="ChEBI" id="CHEBI:15378"/>
        <dbReference type="ChEBI" id="CHEBI:15740"/>
        <dbReference type="ChEBI" id="CHEBI:58121"/>
        <dbReference type="ChEBI" id="CHEBI:58830"/>
        <dbReference type="EC" id="4.1.99.12"/>
    </reaction>
</comment>
<dbReference type="NCBIfam" id="TIGR00506">
    <property type="entry name" value="ribB"/>
    <property type="match status" value="1"/>
</dbReference>
<evidence type="ECO:0000313" key="16">
    <source>
        <dbReference type="Proteomes" id="UP000033731"/>
    </source>
</evidence>
<dbReference type="GO" id="GO:0005829">
    <property type="term" value="C:cytosol"/>
    <property type="evidence" value="ECO:0007669"/>
    <property type="project" value="TreeGrafter"/>
</dbReference>
<reference evidence="15 16" key="1">
    <citation type="journal article" date="2015" name="Phytopathology">
        <title>Genomes of Candidatus Liberibacter solanacearum haplotype A from New Zealand and the USA suggest significant genome plasticity in the species.</title>
        <authorList>
            <person name="Thompson S.M."/>
            <person name="Johnson C.P."/>
            <person name="Lu A.Y."/>
            <person name="Frampton R.A."/>
            <person name="Sullivan K.L."/>
            <person name="Fiers M.W."/>
            <person name="Crowhurst R.N."/>
            <person name="Pitman A.R."/>
            <person name="Scott I."/>
            <person name="Gudmestad N.C."/>
            <person name="Smith G.R."/>
        </authorList>
    </citation>
    <scope>NUCLEOTIDE SEQUENCE [LARGE SCALE GENOMIC DNA]</scope>
    <source>
        <strain evidence="15 16">LsoNZ1</strain>
    </source>
</reference>
<keyword evidence="13 14" id="KW-0456">Lyase</keyword>
<comment type="function">
    <text evidence="3 14">Catalyzes the conversion of D-ribulose 5-phosphate to formate and 3,4-dihydroxy-2-butanone 4-phosphate.</text>
</comment>
<evidence type="ECO:0000256" key="7">
    <source>
        <dbReference type="ARBA" id="ARBA00012153"/>
    </source>
</evidence>
<comment type="cofactor">
    <cofactor evidence="2">
        <name>Mn(2+)</name>
        <dbReference type="ChEBI" id="CHEBI:29035"/>
    </cofactor>
</comment>
<dbReference type="PANTHER" id="PTHR21327:SF18">
    <property type="entry name" value="3,4-DIHYDROXY-2-BUTANONE 4-PHOSPHATE SYNTHASE"/>
    <property type="match status" value="1"/>
</dbReference>
<dbReference type="Pfam" id="PF00926">
    <property type="entry name" value="DHBP_synthase"/>
    <property type="match status" value="1"/>
</dbReference>
<evidence type="ECO:0000256" key="6">
    <source>
        <dbReference type="ARBA" id="ARBA00008976"/>
    </source>
</evidence>
<gene>
    <name evidence="15" type="ORF">DJ66_1057</name>
</gene>